<evidence type="ECO:0000313" key="3">
    <source>
        <dbReference type="Proteomes" id="UP001633002"/>
    </source>
</evidence>
<comment type="caution">
    <text evidence="2">The sequence shown here is derived from an EMBL/GenBank/DDBJ whole genome shotgun (WGS) entry which is preliminary data.</text>
</comment>
<name>A0ABD3HI86_9MARC</name>
<feature type="region of interest" description="Disordered" evidence="1">
    <location>
        <begin position="13"/>
        <end position="98"/>
    </location>
</feature>
<reference evidence="2 3" key="1">
    <citation type="submission" date="2024-09" db="EMBL/GenBank/DDBJ databases">
        <title>Chromosome-scale assembly of Riccia sorocarpa.</title>
        <authorList>
            <person name="Paukszto L."/>
        </authorList>
    </citation>
    <scope>NUCLEOTIDE SEQUENCE [LARGE SCALE GENOMIC DNA]</scope>
    <source>
        <strain evidence="2">LP-2024</strain>
        <tissue evidence="2">Aerial parts of the thallus</tissue>
    </source>
</reference>
<feature type="compositionally biased region" description="Basic residues" evidence="1">
    <location>
        <begin position="121"/>
        <end position="131"/>
    </location>
</feature>
<organism evidence="2 3">
    <name type="scientific">Riccia sorocarpa</name>
    <dbReference type="NCBI Taxonomy" id="122646"/>
    <lineage>
        <taxon>Eukaryota</taxon>
        <taxon>Viridiplantae</taxon>
        <taxon>Streptophyta</taxon>
        <taxon>Embryophyta</taxon>
        <taxon>Marchantiophyta</taxon>
        <taxon>Marchantiopsida</taxon>
        <taxon>Marchantiidae</taxon>
        <taxon>Marchantiales</taxon>
        <taxon>Ricciaceae</taxon>
        <taxon>Riccia</taxon>
    </lineage>
</organism>
<feature type="compositionally biased region" description="Pro residues" evidence="1">
    <location>
        <begin position="41"/>
        <end position="57"/>
    </location>
</feature>
<sequence>MPKFFLNFNILPNDSQFKGWSNRPQVPIESRWWKKGGSSSPSPPSTPKPTRTPPTASPPRSTKESRNVGRSSPPAGYAQSPPPSTRPKSKGSSGKGSTRNLLFINPIFRSCTDVVNSITHPLRRRPPKRTSSKTFTGPNGRSSRSKPTWNGLPSDQYLRLSPEPDYERLREVKNRSERPTNLSQVSYNTSYTGEQDSDSKPEKQKGRKTPKARREALAEKATVVISISQSKKPSLLKIPEGQFAYHLNRWLNQEEVRA</sequence>
<evidence type="ECO:0000313" key="2">
    <source>
        <dbReference type="EMBL" id="KAL3691133.1"/>
    </source>
</evidence>
<proteinExistence type="predicted"/>
<feature type="region of interest" description="Disordered" evidence="1">
    <location>
        <begin position="119"/>
        <end position="219"/>
    </location>
</feature>
<feature type="compositionally biased region" description="Polar residues" evidence="1">
    <location>
        <begin position="179"/>
        <end position="194"/>
    </location>
</feature>
<feature type="compositionally biased region" description="Polar residues" evidence="1">
    <location>
        <begin position="13"/>
        <end position="24"/>
    </location>
</feature>
<keyword evidence="3" id="KW-1185">Reference proteome</keyword>
<protein>
    <submittedName>
        <fullName evidence="2">Uncharacterized protein</fullName>
    </submittedName>
</protein>
<dbReference type="EMBL" id="JBJQOH010000003">
    <property type="protein sequence ID" value="KAL3691133.1"/>
    <property type="molecule type" value="Genomic_DNA"/>
</dbReference>
<dbReference type="AlphaFoldDB" id="A0ABD3HI86"/>
<gene>
    <name evidence="2" type="ORF">R1sor_004784</name>
</gene>
<evidence type="ECO:0000256" key="1">
    <source>
        <dbReference type="SAM" id="MobiDB-lite"/>
    </source>
</evidence>
<feature type="compositionally biased region" description="Basic and acidic residues" evidence="1">
    <location>
        <begin position="165"/>
        <end position="178"/>
    </location>
</feature>
<dbReference type="Proteomes" id="UP001633002">
    <property type="component" value="Unassembled WGS sequence"/>
</dbReference>
<feature type="compositionally biased region" description="Polar residues" evidence="1">
    <location>
        <begin position="132"/>
        <end position="153"/>
    </location>
</feature>
<accession>A0ABD3HI86</accession>